<organism evidence="8 9">
    <name type="scientific">candidate division TA06 bacterium</name>
    <dbReference type="NCBI Taxonomy" id="2250710"/>
    <lineage>
        <taxon>Bacteria</taxon>
        <taxon>Bacteria division TA06</taxon>
    </lineage>
</organism>
<keyword evidence="5 6" id="KW-0472">Membrane</keyword>
<gene>
    <name evidence="8" type="ORF">E3J62_03830</name>
</gene>
<comment type="subcellular location">
    <subcellularLocation>
        <location evidence="1">Membrane</location>
        <topology evidence="1">Multi-pass membrane protein</topology>
    </subcellularLocation>
</comment>
<accession>A0A523UVK8</accession>
<reference evidence="8 9" key="1">
    <citation type="submission" date="2019-03" db="EMBL/GenBank/DDBJ databases">
        <title>Metabolic potential of uncultured bacteria and archaea associated with petroleum seepage in deep-sea sediments.</title>
        <authorList>
            <person name="Dong X."/>
            <person name="Hubert C."/>
        </authorList>
    </citation>
    <scope>NUCLEOTIDE SEQUENCE [LARGE SCALE GENOMIC DNA]</scope>
    <source>
        <strain evidence="8">E44_bin18</strain>
    </source>
</reference>
<protein>
    <recommendedName>
        <fullName evidence="7">ResB-like domain-containing protein</fullName>
    </recommendedName>
</protein>
<dbReference type="InterPro" id="IPR007816">
    <property type="entry name" value="ResB-like_domain"/>
</dbReference>
<feature type="domain" description="ResB-like" evidence="7">
    <location>
        <begin position="1"/>
        <end position="169"/>
    </location>
</feature>
<dbReference type="AlphaFoldDB" id="A0A523UVK8"/>
<evidence type="ECO:0000256" key="5">
    <source>
        <dbReference type="ARBA" id="ARBA00023136"/>
    </source>
</evidence>
<proteinExistence type="predicted"/>
<dbReference type="EMBL" id="SOJN01000048">
    <property type="protein sequence ID" value="TET46585.1"/>
    <property type="molecule type" value="Genomic_DNA"/>
</dbReference>
<evidence type="ECO:0000256" key="4">
    <source>
        <dbReference type="ARBA" id="ARBA00022989"/>
    </source>
</evidence>
<keyword evidence="3" id="KW-0201">Cytochrome c-type biogenesis</keyword>
<evidence type="ECO:0000256" key="1">
    <source>
        <dbReference type="ARBA" id="ARBA00004141"/>
    </source>
</evidence>
<dbReference type="Pfam" id="PF05140">
    <property type="entry name" value="ResB"/>
    <property type="match status" value="1"/>
</dbReference>
<evidence type="ECO:0000313" key="9">
    <source>
        <dbReference type="Proteomes" id="UP000315525"/>
    </source>
</evidence>
<dbReference type="GO" id="GO:0016020">
    <property type="term" value="C:membrane"/>
    <property type="evidence" value="ECO:0007669"/>
    <property type="project" value="UniProtKB-SubCell"/>
</dbReference>
<dbReference type="InterPro" id="IPR023494">
    <property type="entry name" value="Cyt_c_bgen_Ccs1/CcsB/ResB"/>
</dbReference>
<name>A0A523UVK8_UNCT6</name>
<comment type="caution">
    <text evidence="8">The sequence shown here is derived from an EMBL/GenBank/DDBJ whole genome shotgun (WGS) entry which is preliminary data.</text>
</comment>
<feature type="transmembrane region" description="Helical" evidence="6">
    <location>
        <begin position="218"/>
        <end position="238"/>
    </location>
</feature>
<keyword evidence="2 6" id="KW-0812">Transmembrane</keyword>
<evidence type="ECO:0000256" key="6">
    <source>
        <dbReference type="SAM" id="Phobius"/>
    </source>
</evidence>
<sequence>MVLVLLGGMTTGLRGFRTQKKMSQGDSIPVPGTETKLRLNRFEIETTADGAVKQYRSHVSLIYPDGKIEDHSITVNHPLTHRGINIFQNSYGKERRGIESASLAVTDKGSGERIGRTTAKFKKRTKVSRTNFSVLVKDFVGDFVIDVHTGRVDNRSAEHRNPAVLVELYVDDNLLSSGWSFIEIPGFHSRDGFYDILFLDYEPSFYSILEIASSPGIGLVYIGFAGAAIGLILSLSLARSPRINHSMEQKEESLT</sequence>
<evidence type="ECO:0000256" key="3">
    <source>
        <dbReference type="ARBA" id="ARBA00022748"/>
    </source>
</evidence>
<evidence type="ECO:0000259" key="7">
    <source>
        <dbReference type="Pfam" id="PF05140"/>
    </source>
</evidence>
<keyword evidence="4 6" id="KW-1133">Transmembrane helix</keyword>
<evidence type="ECO:0000313" key="8">
    <source>
        <dbReference type="EMBL" id="TET46585.1"/>
    </source>
</evidence>
<dbReference type="GO" id="GO:0017004">
    <property type="term" value="P:cytochrome complex assembly"/>
    <property type="evidence" value="ECO:0007669"/>
    <property type="project" value="UniProtKB-KW"/>
</dbReference>
<dbReference type="PANTHER" id="PTHR31566">
    <property type="entry name" value="CYTOCHROME C BIOGENESIS PROTEIN CCS1, CHLOROPLASTIC"/>
    <property type="match status" value="1"/>
</dbReference>
<evidence type="ECO:0000256" key="2">
    <source>
        <dbReference type="ARBA" id="ARBA00022692"/>
    </source>
</evidence>
<dbReference type="Proteomes" id="UP000315525">
    <property type="component" value="Unassembled WGS sequence"/>
</dbReference>